<name>A0ABQ7JDR9_9APIC</name>
<sequence>MQIARGSLRKSSLTILLLFITSASLFVLAEPFAASATPDLEINPRRAINEEYKDEYIPVTSDATVKENTFILANGNEATKILPSKPLPKEISTVAAVDNRISESSDHWNQDAISSHKSAVTRKDDHAYTRGDSLRKEDPILTPPIDVEESVGIKEYSNMEMEKRCAAWYNSKTSEYTMDLYPEWISFYINKFPRHLRFVFLGIFLRWKETVIPIMDFAVHKFSGFVGQAISVVGQNHLRLSARQPYIWNPLLMLFSVLMVTRLFFGKFWPFGSSKIKRKDILRKDTEFIENMVKRINWLCERAASTIEKGDTSSRTDLGGLFEELAMIKTAFDLRQHQLSDLNFQVQQLGAFMYLHTAVVAKCLESQPEKRSPHMLDSIPEVENFVIGGNKMGKEFHSWCNDFVKPIVANWLQAGEEPYALDHDPLDFDMLGHVSAATPLDNHNDAPSNENASPTVEKQTFLDAQAKKNAPISTYRGEDERLHSTLSHPPPFHFAEQLHGKDIAPFSQAPIHRHFQAAVGDSFATPEVIETQDIIENQARIQLESSKFLLRESPDYAVPVPFVSPEEENFNGELHGEISCHHSLAENAYSHFTSSEAFGEDMNGRKNNISVPNILESSIPHPTQGYPLSNDQPGDTRILGHPAPIIPTVSFPSKEKSLTRPLRYIASNKEYSKVDAHTDPFSVRLRSAQTSS</sequence>
<proteinExistence type="predicted"/>
<dbReference type="Proteomes" id="UP000823046">
    <property type="component" value="Unassembled WGS sequence"/>
</dbReference>
<feature type="chain" id="PRO_5045749243" evidence="1">
    <location>
        <begin position="30"/>
        <end position="692"/>
    </location>
</feature>
<evidence type="ECO:0000313" key="3">
    <source>
        <dbReference type="Proteomes" id="UP000823046"/>
    </source>
</evidence>
<comment type="caution">
    <text evidence="2">The sequence shown here is derived from an EMBL/GenBank/DDBJ whole genome shotgun (WGS) entry which is preliminary data.</text>
</comment>
<accession>A0ABQ7JDR9</accession>
<reference evidence="2 3" key="1">
    <citation type="journal article" date="2020" name="bioRxiv">
        <title>Metabolic contributions of an alphaproteobacterial endosymbiont in the apicomplexan Cardiosporidium cionae.</title>
        <authorList>
            <person name="Hunter E.S."/>
            <person name="Paight C.J."/>
            <person name="Lane C.E."/>
        </authorList>
    </citation>
    <scope>NUCLEOTIDE SEQUENCE [LARGE SCALE GENOMIC DNA]</scope>
    <source>
        <strain evidence="2">ESH_2018</strain>
    </source>
</reference>
<keyword evidence="1" id="KW-0732">Signal</keyword>
<dbReference type="EMBL" id="JADAQX010000078">
    <property type="protein sequence ID" value="KAF8822148.1"/>
    <property type="molecule type" value="Genomic_DNA"/>
</dbReference>
<evidence type="ECO:0000313" key="2">
    <source>
        <dbReference type="EMBL" id="KAF8822148.1"/>
    </source>
</evidence>
<organism evidence="2 3">
    <name type="scientific">Cardiosporidium cionae</name>
    <dbReference type="NCBI Taxonomy" id="476202"/>
    <lineage>
        <taxon>Eukaryota</taxon>
        <taxon>Sar</taxon>
        <taxon>Alveolata</taxon>
        <taxon>Apicomplexa</taxon>
        <taxon>Aconoidasida</taxon>
        <taxon>Nephromycida</taxon>
        <taxon>Cardiosporidium</taxon>
    </lineage>
</organism>
<evidence type="ECO:0000256" key="1">
    <source>
        <dbReference type="SAM" id="SignalP"/>
    </source>
</evidence>
<keyword evidence="3" id="KW-1185">Reference proteome</keyword>
<feature type="signal peptide" evidence="1">
    <location>
        <begin position="1"/>
        <end position="29"/>
    </location>
</feature>
<protein>
    <submittedName>
        <fullName evidence="2">Uncharacterized protein</fullName>
    </submittedName>
</protein>
<gene>
    <name evidence="2" type="ORF">IE077_000922</name>
</gene>